<evidence type="ECO:0000256" key="1">
    <source>
        <dbReference type="SAM" id="MobiDB-lite"/>
    </source>
</evidence>
<name>A0AAD5UUG7_9APHY</name>
<proteinExistence type="predicted"/>
<sequence length="239" mass="27120">MPTLSPQAKEVYTRSYGQETYNKYNDHNGTTHGGHDSAHSTPPAFVHRPDHDVESIFWVLLTLLLRAQPKEVDPVDRVDLTFYKKVSQVLDSHIIGENAACDGREVVLFYTQARFKQALDPKLGCLAGMLSLMARQVMPEYAHLQPPPHPDHLHEAMRRILLEQILKMVESGEAIPLIPGCSREAFHDFEEELEDDQSKLSAFTKRKHTLQDDRSTGIKKAKTSGHSGLNTEKKSQYYE</sequence>
<reference evidence="2" key="1">
    <citation type="submission" date="2022-07" db="EMBL/GenBank/DDBJ databases">
        <title>Genome Sequence of Physisporinus lineatus.</title>
        <authorList>
            <person name="Buettner E."/>
        </authorList>
    </citation>
    <scope>NUCLEOTIDE SEQUENCE</scope>
    <source>
        <strain evidence="2">VT162</strain>
    </source>
</reference>
<dbReference type="EMBL" id="JANAWD010000658">
    <property type="protein sequence ID" value="KAJ3476873.1"/>
    <property type="molecule type" value="Genomic_DNA"/>
</dbReference>
<gene>
    <name evidence="2" type="ORF">NLI96_g10860</name>
</gene>
<dbReference type="Proteomes" id="UP001212997">
    <property type="component" value="Unassembled WGS sequence"/>
</dbReference>
<organism evidence="2 3">
    <name type="scientific">Meripilus lineatus</name>
    <dbReference type="NCBI Taxonomy" id="2056292"/>
    <lineage>
        <taxon>Eukaryota</taxon>
        <taxon>Fungi</taxon>
        <taxon>Dikarya</taxon>
        <taxon>Basidiomycota</taxon>
        <taxon>Agaricomycotina</taxon>
        <taxon>Agaricomycetes</taxon>
        <taxon>Polyporales</taxon>
        <taxon>Meripilaceae</taxon>
        <taxon>Meripilus</taxon>
    </lineage>
</organism>
<feature type="region of interest" description="Disordered" evidence="1">
    <location>
        <begin position="204"/>
        <end position="239"/>
    </location>
</feature>
<evidence type="ECO:0000313" key="2">
    <source>
        <dbReference type="EMBL" id="KAJ3476873.1"/>
    </source>
</evidence>
<comment type="caution">
    <text evidence="2">The sequence shown here is derived from an EMBL/GenBank/DDBJ whole genome shotgun (WGS) entry which is preliminary data.</text>
</comment>
<accession>A0AAD5UUG7</accession>
<protein>
    <submittedName>
        <fullName evidence="2">Uncharacterized protein</fullName>
    </submittedName>
</protein>
<evidence type="ECO:0000313" key="3">
    <source>
        <dbReference type="Proteomes" id="UP001212997"/>
    </source>
</evidence>
<dbReference type="AlphaFoldDB" id="A0AAD5UUG7"/>
<feature type="compositionally biased region" description="Polar residues" evidence="1">
    <location>
        <begin position="20"/>
        <end position="30"/>
    </location>
</feature>
<feature type="region of interest" description="Disordered" evidence="1">
    <location>
        <begin position="20"/>
        <end position="44"/>
    </location>
</feature>
<keyword evidence="3" id="KW-1185">Reference proteome</keyword>